<dbReference type="OrthoDB" id="5874911at2759"/>
<keyword evidence="2" id="KW-0732">Signal</keyword>
<evidence type="ECO:0000313" key="3">
    <source>
        <dbReference type="EMBL" id="VDP42703.1"/>
    </source>
</evidence>
<dbReference type="WBParaSite" id="HPBE_0002407701-mRNA-1">
    <property type="protein sequence ID" value="HPBE_0002407701-mRNA-1"/>
    <property type="gene ID" value="HPBE_0002407701"/>
</dbReference>
<evidence type="ECO:0000256" key="2">
    <source>
        <dbReference type="SAM" id="SignalP"/>
    </source>
</evidence>
<name>A0A183GN07_HELPZ</name>
<protein>
    <submittedName>
        <fullName evidence="5">Laminin subunit gamma-1</fullName>
    </submittedName>
</protein>
<gene>
    <name evidence="3" type="ORF">HPBE_LOCUS24076</name>
</gene>
<reference evidence="3 4" key="1">
    <citation type="submission" date="2018-11" db="EMBL/GenBank/DDBJ databases">
        <authorList>
            <consortium name="Pathogen Informatics"/>
        </authorList>
    </citation>
    <scope>NUCLEOTIDE SEQUENCE [LARGE SCALE GENOMIC DNA]</scope>
</reference>
<organism evidence="4 5">
    <name type="scientific">Heligmosomoides polygyrus</name>
    <name type="common">Parasitic roundworm</name>
    <dbReference type="NCBI Taxonomy" id="6339"/>
    <lineage>
        <taxon>Eukaryota</taxon>
        <taxon>Metazoa</taxon>
        <taxon>Ecdysozoa</taxon>
        <taxon>Nematoda</taxon>
        <taxon>Chromadorea</taxon>
        <taxon>Rhabditida</taxon>
        <taxon>Rhabditina</taxon>
        <taxon>Rhabditomorpha</taxon>
        <taxon>Strongyloidea</taxon>
        <taxon>Heligmosomidae</taxon>
        <taxon>Heligmosomoides</taxon>
    </lineage>
</organism>
<feature type="coiled-coil region" evidence="1">
    <location>
        <begin position="262"/>
        <end position="296"/>
    </location>
</feature>
<keyword evidence="4" id="KW-1185">Reference proteome</keyword>
<keyword evidence="1" id="KW-0175">Coiled coil</keyword>
<feature type="chain" id="PRO_5044552160" evidence="2">
    <location>
        <begin position="20"/>
        <end position="321"/>
    </location>
</feature>
<evidence type="ECO:0000256" key="1">
    <source>
        <dbReference type="SAM" id="Coils"/>
    </source>
</evidence>
<feature type="signal peptide" evidence="2">
    <location>
        <begin position="1"/>
        <end position="19"/>
    </location>
</feature>
<dbReference type="Proteomes" id="UP000050761">
    <property type="component" value="Unassembled WGS sequence"/>
</dbReference>
<dbReference type="EMBL" id="UZAH01035808">
    <property type="protein sequence ID" value="VDP42703.1"/>
    <property type="molecule type" value="Genomic_DNA"/>
</dbReference>
<sequence length="321" mass="36413">MRVMLKMEMLVLYAAIILGMMVDSNGDLSEDSPRAITADTGYHTGSFPGKSHINRAKANRPIVLMTRILHPASPLKPFRTCVCTVTCPNAIAMTISSGLWSDPDCVDPIFITDQDIVIFIDDIRLEARDLTGCPTCLERIVLDPNPSSQHLEIDLTMVLNELHDQVKSTASHRNEWYNLMSSRVLRGMEVGEKLQLLNQFLLHASLGKERLLRLRTRYMLTDRVYESQTQAFGANVPAREEWLTQKDDVTRKGVMCLVNREVTRLETTIKEVQEYLTHAERELNAKKSEIDAAKILKKNVQVMQEQLARVQPKPKEADNPD</sequence>
<accession>A0A183GN07</accession>
<evidence type="ECO:0000313" key="4">
    <source>
        <dbReference type="Proteomes" id="UP000050761"/>
    </source>
</evidence>
<evidence type="ECO:0000313" key="5">
    <source>
        <dbReference type="WBParaSite" id="HPBE_0002407701-mRNA-1"/>
    </source>
</evidence>
<accession>A0A3P8H8G6</accession>
<dbReference type="AlphaFoldDB" id="A0A183GN07"/>
<reference evidence="5" key="2">
    <citation type="submission" date="2019-09" db="UniProtKB">
        <authorList>
            <consortium name="WormBaseParasite"/>
        </authorList>
    </citation>
    <scope>IDENTIFICATION</scope>
</reference>
<proteinExistence type="predicted"/>